<dbReference type="AlphaFoldDB" id="A0A2S7IWM3"/>
<sequence>MVLPWRARILVSSEGGFLCRWRERDYGKPVQKLSSTAISFPDGRDFQPVIDDTQGGGSPSRRTA</sequence>
<comment type="caution">
    <text evidence="2">The sequence shown here is derived from an EMBL/GenBank/DDBJ whole genome shotgun (WGS) entry which is preliminary data.</text>
</comment>
<evidence type="ECO:0000313" key="3">
    <source>
        <dbReference type="Proteomes" id="UP000238493"/>
    </source>
</evidence>
<reference evidence="2 3" key="1">
    <citation type="submission" date="2018-02" db="EMBL/GenBank/DDBJ databases">
        <title>Draft genome sequence of Ochrobactrum oryzae found in Brazil.</title>
        <authorList>
            <person name="Cerdeira L."/>
            <person name="Andrade F."/>
            <person name="Zacariotto T."/>
            <person name="Barbosa B."/>
            <person name="Santos S."/>
            <person name="Cassetari V."/>
            <person name="Lincopan N."/>
        </authorList>
    </citation>
    <scope>NUCLEOTIDE SEQUENCE [LARGE SCALE GENOMIC DNA]</scope>
    <source>
        <strain evidence="2 3">OA447</strain>
    </source>
</reference>
<organism evidence="2 3">
    <name type="scientific">Brucella oryzae</name>
    <dbReference type="NCBI Taxonomy" id="335286"/>
    <lineage>
        <taxon>Bacteria</taxon>
        <taxon>Pseudomonadati</taxon>
        <taxon>Pseudomonadota</taxon>
        <taxon>Alphaproteobacteria</taxon>
        <taxon>Hyphomicrobiales</taxon>
        <taxon>Brucellaceae</taxon>
        <taxon>Brucella/Ochrobactrum group</taxon>
        <taxon>Brucella</taxon>
    </lineage>
</organism>
<dbReference type="EMBL" id="PTRC01000030">
    <property type="protein sequence ID" value="PQA72358.1"/>
    <property type="molecule type" value="Genomic_DNA"/>
</dbReference>
<name>A0A2S7IWM3_9HYPH</name>
<accession>A0A2S7IWM3</accession>
<evidence type="ECO:0000256" key="1">
    <source>
        <dbReference type="SAM" id="MobiDB-lite"/>
    </source>
</evidence>
<keyword evidence="3" id="KW-1185">Reference proteome</keyword>
<dbReference type="OrthoDB" id="9880736at2"/>
<feature type="region of interest" description="Disordered" evidence="1">
    <location>
        <begin position="42"/>
        <end position="64"/>
    </location>
</feature>
<dbReference type="Proteomes" id="UP000238493">
    <property type="component" value="Unassembled WGS sequence"/>
</dbReference>
<protein>
    <submittedName>
        <fullName evidence="2">Uncharacterized protein</fullName>
    </submittedName>
</protein>
<evidence type="ECO:0000313" key="2">
    <source>
        <dbReference type="EMBL" id="PQA72358.1"/>
    </source>
</evidence>
<proteinExistence type="predicted"/>
<gene>
    <name evidence="2" type="ORF">C3731_17020</name>
</gene>